<reference evidence="1 2" key="1">
    <citation type="submission" date="2018-06" db="EMBL/GenBank/DDBJ databases">
        <title>Sphaerisporangium craniellae sp. nov., isolated from a marine sponge in the South China Sea.</title>
        <authorList>
            <person name="Li L."/>
        </authorList>
    </citation>
    <scope>NUCLEOTIDE SEQUENCE [LARGE SCALE GENOMIC DNA]</scope>
    <source>
        <strain evidence="1 2">CCTCC AA 208026</strain>
    </source>
</reference>
<dbReference type="SUPFAM" id="SSF54909">
    <property type="entry name" value="Dimeric alpha+beta barrel"/>
    <property type="match status" value="1"/>
</dbReference>
<dbReference type="Proteomes" id="UP000253094">
    <property type="component" value="Unassembled WGS sequence"/>
</dbReference>
<organism evidence="1 2">
    <name type="scientific">Sphaerisporangium album</name>
    <dbReference type="NCBI Taxonomy" id="509200"/>
    <lineage>
        <taxon>Bacteria</taxon>
        <taxon>Bacillati</taxon>
        <taxon>Actinomycetota</taxon>
        <taxon>Actinomycetes</taxon>
        <taxon>Streptosporangiales</taxon>
        <taxon>Streptosporangiaceae</taxon>
        <taxon>Sphaerisporangium</taxon>
    </lineage>
</organism>
<evidence type="ECO:0000313" key="2">
    <source>
        <dbReference type="Proteomes" id="UP000253094"/>
    </source>
</evidence>
<proteinExistence type="predicted"/>
<dbReference type="InterPro" id="IPR011008">
    <property type="entry name" value="Dimeric_a/b-barrel"/>
</dbReference>
<keyword evidence="2" id="KW-1185">Reference proteome</keyword>
<dbReference type="AlphaFoldDB" id="A0A367FQY2"/>
<keyword evidence="1" id="KW-0560">Oxidoreductase</keyword>
<keyword evidence="1" id="KW-0503">Monooxygenase</keyword>
<dbReference type="OrthoDB" id="9804891at2"/>
<accession>A0A367FQY2</accession>
<dbReference type="Gene3D" id="3.30.70.100">
    <property type="match status" value="1"/>
</dbReference>
<dbReference type="RefSeq" id="WP_114027717.1">
    <property type="nucleotide sequence ID" value="NZ_QOIL01000003.1"/>
</dbReference>
<dbReference type="GO" id="GO:0004497">
    <property type="term" value="F:monooxygenase activity"/>
    <property type="evidence" value="ECO:0007669"/>
    <property type="project" value="UniProtKB-KW"/>
</dbReference>
<name>A0A367FQY2_9ACTN</name>
<sequence length="113" mass="12462">MISVGLLVRVHARPGREHDVEDFLRDGLALIEDEEQCTAWVALRINCTTFGVFNAFGEECGRRAHLAGRLAEALLDRSDELFTRPPTIERVEVLAAKLPGEREPTSAVGSGDF</sequence>
<evidence type="ECO:0000313" key="1">
    <source>
        <dbReference type="EMBL" id="RCG32100.1"/>
    </source>
</evidence>
<gene>
    <name evidence="1" type="ORF">DQ384_06165</name>
</gene>
<dbReference type="EMBL" id="QOIL01000003">
    <property type="protein sequence ID" value="RCG32100.1"/>
    <property type="molecule type" value="Genomic_DNA"/>
</dbReference>
<comment type="caution">
    <text evidence="1">The sequence shown here is derived from an EMBL/GenBank/DDBJ whole genome shotgun (WGS) entry which is preliminary data.</text>
</comment>
<protein>
    <submittedName>
        <fullName evidence="1">Antibiotic biosynthesis monooxygenase</fullName>
    </submittedName>
</protein>